<name>A0A2P4XMC8_9STRA</name>
<protein>
    <submittedName>
        <fullName evidence="1">Uncharacterized protein</fullName>
    </submittedName>
</protein>
<evidence type="ECO:0000313" key="1">
    <source>
        <dbReference type="EMBL" id="POM66707.1"/>
    </source>
</evidence>
<dbReference type="OrthoDB" id="129164at2759"/>
<dbReference type="Proteomes" id="UP000237271">
    <property type="component" value="Unassembled WGS sequence"/>
</dbReference>
<dbReference type="EMBL" id="NCKW01009548">
    <property type="protein sequence ID" value="POM66707.1"/>
    <property type="molecule type" value="Genomic_DNA"/>
</dbReference>
<organism evidence="1 2">
    <name type="scientific">Phytophthora palmivora</name>
    <dbReference type="NCBI Taxonomy" id="4796"/>
    <lineage>
        <taxon>Eukaryota</taxon>
        <taxon>Sar</taxon>
        <taxon>Stramenopiles</taxon>
        <taxon>Oomycota</taxon>
        <taxon>Peronosporomycetes</taxon>
        <taxon>Peronosporales</taxon>
        <taxon>Peronosporaceae</taxon>
        <taxon>Phytophthora</taxon>
    </lineage>
</organism>
<reference evidence="1 2" key="1">
    <citation type="journal article" date="2017" name="Genome Biol. Evol.">
        <title>Phytophthora megakarya and P. palmivora, closely related causal agents of cacao black pod rot, underwent increases in genome sizes and gene numbers by different mechanisms.</title>
        <authorList>
            <person name="Ali S.S."/>
            <person name="Shao J."/>
            <person name="Lary D.J."/>
            <person name="Kronmiller B."/>
            <person name="Shen D."/>
            <person name="Strem M.D."/>
            <person name="Amoako-Attah I."/>
            <person name="Akrofi A.Y."/>
            <person name="Begoude B.A."/>
            <person name="Ten Hoopen G.M."/>
            <person name="Coulibaly K."/>
            <person name="Kebe B.I."/>
            <person name="Melnick R.L."/>
            <person name="Guiltinan M.J."/>
            <person name="Tyler B.M."/>
            <person name="Meinhardt L.W."/>
            <person name="Bailey B.A."/>
        </authorList>
    </citation>
    <scope>NUCLEOTIDE SEQUENCE [LARGE SCALE GENOMIC DNA]</scope>
    <source>
        <strain evidence="2">sbr112.9</strain>
    </source>
</reference>
<proteinExistence type="predicted"/>
<keyword evidence="2" id="KW-1185">Reference proteome</keyword>
<sequence length="265" mass="31036">MWANYVGGKVFPDCWEYHDKSDWFIKLLLSSIVAKHLSDDMLAKVRCQWDYYMVYLSDTTCIKRRDVAEWEVTTRGYTYHCKDLKWSYTCLFYRSFNLASPDVSWNVFTVLKTFARPIFPTLGYDGNMRRREKANVVVLSSEEKYCFAKAMFEPVMAHLTGLSSPDFYASLKSWKEIVKKGMQGTLHICRTQRRILTKMPRKHQRTLMMTPTAAMHPLGPDEMYDTIKMIQDMEQKASLDILESVVRLKYCNFPDKNNGATRGKE</sequence>
<gene>
    <name evidence="1" type="ORF">PHPALM_17384</name>
</gene>
<accession>A0A2P4XMC8</accession>
<dbReference type="AlphaFoldDB" id="A0A2P4XMC8"/>
<evidence type="ECO:0000313" key="2">
    <source>
        <dbReference type="Proteomes" id="UP000237271"/>
    </source>
</evidence>
<comment type="caution">
    <text evidence="1">The sequence shown here is derived from an EMBL/GenBank/DDBJ whole genome shotgun (WGS) entry which is preliminary data.</text>
</comment>